<proteinExistence type="inferred from homology"/>
<evidence type="ECO:0000256" key="1">
    <source>
        <dbReference type="ARBA" id="ARBA00004430"/>
    </source>
</evidence>
<keyword evidence="7" id="KW-0243">Dynein</keyword>
<dbReference type="GO" id="GO:0036157">
    <property type="term" value="C:outer dynein arm"/>
    <property type="evidence" value="ECO:0007669"/>
    <property type="project" value="TreeGrafter"/>
</dbReference>
<dbReference type="EnsemblProtists" id="EOD33592">
    <property type="protein sequence ID" value="EOD33592"/>
    <property type="gene ID" value="EMIHUDRAFT_229544"/>
</dbReference>
<evidence type="ECO:0000256" key="4">
    <source>
        <dbReference type="ARBA" id="ARBA00022574"/>
    </source>
</evidence>
<dbReference type="InterPro" id="IPR015943">
    <property type="entry name" value="WD40/YVTN_repeat-like_dom_sf"/>
</dbReference>
<dbReference type="Proteomes" id="UP000013827">
    <property type="component" value="Unassembled WGS sequence"/>
</dbReference>
<dbReference type="GO" id="GO:0003341">
    <property type="term" value="P:cilium movement"/>
    <property type="evidence" value="ECO:0007669"/>
    <property type="project" value="TreeGrafter"/>
</dbReference>
<sequence length="159" mass="17475">MVSQASEGEAIAVTAVAARRYPDGGKKLAVAFSTLQFQDWRQEAMSNKSYIWDVNNPNAPDQALAYELDPNLLVSGAYNGLAPVETSIIEKSHRDPVYDVWWLQGKTAYECASTSTDGQVLWWDIRKLAEPAEQLSLDDKGAAHSMPAATRQICASHSM</sequence>
<dbReference type="Gene3D" id="2.130.10.10">
    <property type="entry name" value="YVTN repeat-like/Quinoprotein amine dehydrogenase"/>
    <property type="match status" value="1"/>
</dbReference>
<dbReference type="GO" id="GO:0045503">
    <property type="term" value="F:dynein light chain binding"/>
    <property type="evidence" value="ECO:0007669"/>
    <property type="project" value="TreeGrafter"/>
</dbReference>
<evidence type="ECO:0000256" key="2">
    <source>
        <dbReference type="ARBA" id="ARBA00011059"/>
    </source>
</evidence>
<protein>
    <submittedName>
        <fullName evidence="12">Uncharacterized protein</fullName>
    </submittedName>
</protein>
<dbReference type="PANTHER" id="PTHR12442">
    <property type="entry name" value="DYNEIN INTERMEDIATE CHAIN"/>
    <property type="match status" value="1"/>
</dbReference>
<dbReference type="GO" id="GO:0036158">
    <property type="term" value="P:outer dynein arm assembly"/>
    <property type="evidence" value="ECO:0007669"/>
    <property type="project" value="TreeGrafter"/>
</dbReference>
<keyword evidence="10" id="KW-0206">Cytoskeleton</keyword>
<accession>A0A0D3KCV7</accession>
<evidence type="ECO:0000256" key="9">
    <source>
        <dbReference type="ARBA" id="ARBA00023175"/>
    </source>
</evidence>
<dbReference type="STRING" id="2903.R1DF62"/>
<dbReference type="RefSeq" id="XP_005786021.1">
    <property type="nucleotide sequence ID" value="XM_005785964.1"/>
</dbReference>
<evidence type="ECO:0000256" key="10">
    <source>
        <dbReference type="ARBA" id="ARBA00023212"/>
    </source>
</evidence>
<reference evidence="12" key="2">
    <citation type="submission" date="2024-10" db="UniProtKB">
        <authorList>
            <consortium name="EnsemblProtists"/>
        </authorList>
    </citation>
    <scope>IDENTIFICATION</scope>
</reference>
<dbReference type="GO" id="GO:0045504">
    <property type="term" value="F:dynein heavy chain binding"/>
    <property type="evidence" value="ECO:0007669"/>
    <property type="project" value="TreeGrafter"/>
</dbReference>
<evidence type="ECO:0000256" key="5">
    <source>
        <dbReference type="ARBA" id="ARBA00022701"/>
    </source>
</evidence>
<keyword evidence="6" id="KW-0677">Repeat</keyword>
<dbReference type="PANTHER" id="PTHR12442:SF7">
    <property type="entry name" value="DYNEIN AXONEMAL INTERMEDIATE CHAIN 2"/>
    <property type="match status" value="1"/>
</dbReference>
<evidence type="ECO:0000256" key="8">
    <source>
        <dbReference type="ARBA" id="ARBA00023069"/>
    </source>
</evidence>
<evidence type="ECO:0000256" key="3">
    <source>
        <dbReference type="ARBA" id="ARBA00022490"/>
    </source>
</evidence>
<evidence type="ECO:0000313" key="13">
    <source>
        <dbReference type="Proteomes" id="UP000013827"/>
    </source>
</evidence>
<dbReference type="PaxDb" id="2903-EOD33592"/>
<dbReference type="GeneID" id="17278862"/>
<evidence type="ECO:0000256" key="11">
    <source>
        <dbReference type="ARBA" id="ARBA00023273"/>
    </source>
</evidence>
<comment type="subcellular location">
    <subcellularLocation>
        <location evidence="1">Cytoplasm</location>
        <location evidence="1">Cytoskeleton</location>
        <location evidence="1">Cilium axoneme</location>
    </subcellularLocation>
</comment>
<dbReference type="AlphaFoldDB" id="A0A0D3KCV7"/>
<dbReference type="HOGENOM" id="CLU_1664004_0_0_1"/>
<reference evidence="13" key="1">
    <citation type="journal article" date="2013" name="Nature">
        <title>Pan genome of the phytoplankton Emiliania underpins its global distribution.</title>
        <authorList>
            <person name="Read B.A."/>
            <person name="Kegel J."/>
            <person name="Klute M.J."/>
            <person name="Kuo A."/>
            <person name="Lefebvre S.C."/>
            <person name="Maumus F."/>
            <person name="Mayer C."/>
            <person name="Miller J."/>
            <person name="Monier A."/>
            <person name="Salamov A."/>
            <person name="Young J."/>
            <person name="Aguilar M."/>
            <person name="Claverie J.M."/>
            <person name="Frickenhaus S."/>
            <person name="Gonzalez K."/>
            <person name="Herman E.K."/>
            <person name="Lin Y.C."/>
            <person name="Napier J."/>
            <person name="Ogata H."/>
            <person name="Sarno A.F."/>
            <person name="Shmutz J."/>
            <person name="Schroeder D."/>
            <person name="de Vargas C."/>
            <person name="Verret F."/>
            <person name="von Dassow P."/>
            <person name="Valentin K."/>
            <person name="Van de Peer Y."/>
            <person name="Wheeler G."/>
            <person name="Dacks J.B."/>
            <person name="Delwiche C.F."/>
            <person name="Dyhrman S.T."/>
            <person name="Glockner G."/>
            <person name="John U."/>
            <person name="Richards T."/>
            <person name="Worden A.Z."/>
            <person name="Zhang X."/>
            <person name="Grigoriev I.V."/>
            <person name="Allen A.E."/>
            <person name="Bidle K."/>
            <person name="Borodovsky M."/>
            <person name="Bowler C."/>
            <person name="Brownlee C."/>
            <person name="Cock J.M."/>
            <person name="Elias M."/>
            <person name="Gladyshev V.N."/>
            <person name="Groth M."/>
            <person name="Guda C."/>
            <person name="Hadaegh A."/>
            <person name="Iglesias-Rodriguez M.D."/>
            <person name="Jenkins J."/>
            <person name="Jones B.M."/>
            <person name="Lawson T."/>
            <person name="Leese F."/>
            <person name="Lindquist E."/>
            <person name="Lobanov A."/>
            <person name="Lomsadze A."/>
            <person name="Malik S.B."/>
            <person name="Marsh M.E."/>
            <person name="Mackinder L."/>
            <person name="Mock T."/>
            <person name="Mueller-Roeber B."/>
            <person name="Pagarete A."/>
            <person name="Parker M."/>
            <person name="Probert I."/>
            <person name="Quesneville H."/>
            <person name="Raines C."/>
            <person name="Rensing S.A."/>
            <person name="Riano-Pachon D.M."/>
            <person name="Richier S."/>
            <person name="Rokitta S."/>
            <person name="Shiraiwa Y."/>
            <person name="Soanes D.M."/>
            <person name="van der Giezen M."/>
            <person name="Wahlund T.M."/>
            <person name="Williams B."/>
            <person name="Wilson W."/>
            <person name="Wolfe G."/>
            <person name="Wurch L.L."/>
        </authorList>
    </citation>
    <scope>NUCLEOTIDE SEQUENCE</scope>
</reference>
<dbReference type="SUPFAM" id="SSF50978">
    <property type="entry name" value="WD40 repeat-like"/>
    <property type="match status" value="1"/>
</dbReference>
<dbReference type="eggNOG" id="KOG1587">
    <property type="taxonomic scope" value="Eukaryota"/>
</dbReference>
<dbReference type="GO" id="GO:0005874">
    <property type="term" value="C:microtubule"/>
    <property type="evidence" value="ECO:0007669"/>
    <property type="project" value="UniProtKB-KW"/>
</dbReference>
<evidence type="ECO:0000256" key="7">
    <source>
        <dbReference type="ARBA" id="ARBA00023017"/>
    </source>
</evidence>
<keyword evidence="13" id="KW-1185">Reference proteome</keyword>
<keyword evidence="11" id="KW-0966">Cell projection</keyword>
<keyword evidence="5" id="KW-0493">Microtubule</keyword>
<name>A0A0D3KCV7_EMIH1</name>
<evidence type="ECO:0000256" key="6">
    <source>
        <dbReference type="ARBA" id="ARBA00022737"/>
    </source>
</evidence>
<dbReference type="InterPro" id="IPR050687">
    <property type="entry name" value="Dynein_IC"/>
</dbReference>
<keyword evidence="8" id="KW-0969">Cilium</keyword>
<keyword evidence="3" id="KW-0963">Cytoplasm</keyword>
<evidence type="ECO:0000313" key="12">
    <source>
        <dbReference type="EnsemblProtists" id="EOD33592"/>
    </source>
</evidence>
<keyword evidence="4" id="KW-0853">WD repeat</keyword>
<dbReference type="KEGG" id="ehx:EMIHUDRAFT_229544"/>
<organism evidence="12 13">
    <name type="scientific">Emiliania huxleyi (strain CCMP1516)</name>
    <dbReference type="NCBI Taxonomy" id="280463"/>
    <lineage>
        <taxon>Eukaryota</taxon>
        <taxon>Haptista</taxon>
        <taxon>Haptophyta</taxon>
        <taxon>Prymnesiophyceae</taxon>
        <taxon>Isochrysidales</taxon>
        <taxon>Noelaerhabdaceae</taxon>
        <taxon>Emiliania</taxon>
    </lineage>
</organism>
<comment type="similarity">
    <text evidence="2">Belongs to the dynein intermediate chain family.</text>
</comment>
<keyword evidence="9" id="KW-0505">Motor protein</keyword>
<dbReference type="InterPro" id="IPR036322">
    <property type="entry name" value="WD40_repeat_dom_sf"/>
</dbReference>